<dbReference type="SUPFAM" id="SSF46689">
    <property type="entry name" value="Homeodomain-like"/>
    <property type="match status" value="1"/>
</dbReference>
<organism evidence="6 7">
    <name type="scientific">Meridianimarinicoccus roseus</name>
    <dbReference type="NCBI Taxonomy" id="2072018"/>
    <lineage>
        <taxon>Bacteria</taxon>
        <taxon>Pseudomonadati</taxon>
        <taxon>Pseudomonadota</taxon>
        <taxon>Alphaproteobacteria</taxon>
        <taxon>Rhodobacterales</taxon>
        <taxon>Paracoccaceae</taxon>
        <taxon>Meridianimarinicoccus</taxon>
    </lineage>
</organism>
<protein>
    <submittedName>
        <fullName evidence="6">DNA-binding transcriptional regulator</fullName>
    </submittedName>
</protein>
<dbReference type="Proteomes" id="UP000245680">
    <property type="component" value="Unassembled WGS sequence"/>
</dbReference>
<dbReference type="AlphaFoldDB" id="A0A2V2LFY4"/>
<dbReference type="Pfam" id="PF04198">
    <property type="entry name" value="Sugar-bind"/>
    <property type="match status" value="1"/>
</dbReference>
<evidence type="ECO:0000313" key="6">
    <source>
        <dbReference type="EMBL" id="PWR02107.1"/>
    </source>
</evidence>
<dbReference type="OrthoDB" id="9808171at2"/>
<dbReference type="EMBL" id="QGKU01000041">
    <property type="protein sequence ID" value="PWR02107.1"/>
    <property type="molecule type" value="Genomic_DNA"/>
</dbReference>
<dbReference type="InterPro" id="IPR009057">
    <property type="entry name" value="Homeodomain-like_sf"/>
</dbReference>
<reference evidence="6 7" key="1">
    <citation type="submission" date="2018-05" db="EMBL/GenBank/DDBJ databases">
        <title>Rhodobacteraceae gen. nov., sp. nov. isolated from sea water.</title>
        <authorList>
            <person name="Ren Y."/>
        </authorList>
    </citation>
    <scope>NUCLEOTIDE SEQUENCE [LARGE SCALE GENOMIC DNA]</scope>
    <source>
        <strain evidence="6 7">TG-679</strain>
    </source>
</reference>
<dbReference type="PANTHER" id="PTHR34294">
    <property type="entry name" value="TRANSCRIPTIONAL REGULATOR-RELATED"/>
    <property type="match status" value="1"/>
</dbReference>
<evidence type="ECO:0000259" key="5">
    <source>
        <dbReference type="Pfam" id="PF04198"/>
    </source>
</evidence>
<evidence type="ECO:0000256" key="2">
    <source>
        <dbReference type="ARBA" id="ARBA00023015"/>
    </source>
</evidence>
<dbReference type="Gene3D" id="1.10.10.60">
    <property type="entry name" value="Homeodomain-like"/>
    <property type="match status" value="1"/>
</dbReference>
<evidence type="ECO:0000313" key="7">
    <source>
        <dbReference type="Proteomes" id="UP000245680"/>
    </source>
</evidence>
<dbReference type="SUPFAM" id="SSF100950">
    <property type="entry name" value="NagB/RpiA/CoA transferase-like"/>
    <property type="match status" value="1"/>
</dbReference>
<name>A0A2V2LFY4_9RHOB</name>
<evidence type="ECO:0000256" key="1">
    <source>
        <dbReference type="ARBA" id="ARBA00010466"/>
    </source>
</evidence>
<keyword evidence="2" id="KW-0805">Transcription regulation</keyword>
<dbReference type="InterPro" id="IPR051054">
    <property type="entry name" value="SorC_transcr_regulators"/>
</dbReference>
<evidence type="ECO:0000256" key="4">
    <source>
        <dbReference type="ARBA" id="ARBA00023163"/>
    </source>
</evidence>
<evidence type="ECO:0000256" key="3">
    <source>
        <dbReference type="ARBA" id="ARBA00023125"/>
    </source>
</evidence>
<feature type="domain" description="Sugar-binding" evidence="5">
    <location>
        <begin position="63"/>
        <end position="315"/>
    </location>
</feature>
<gene>
    <name evidence="6" type="ORF">DKT77_13560</name>
</gene>
<dbReference type="RefSeq" id="WP_109812231.1">
    <property type="nucleotide sequence ID" value="NZ_QGKU01000041.1"/>
</dbReference>
<dbReference type="InterPro" id="IPR007324">
    <property type="entry name" value="Sugar-bd_dom_put"/>
</dbReference>
<accession>A0A2V2LFY4</accession>
<dbReference type="PANTHER" id="PTHR34294:SF12">
    <property type="entry name" value="SUGAR-BINDING TRANSCRIPTIONAL REGULATOR"/>
    <property type="match status" value="1"/>
</dbReference>
<dbReference type="GO" id="GO:0030246">
    <property type="term" value="F:carbohydrate binding"/>
    <property type="evidence" value="ECO:0007669"/>
    <property type="project" value="InterPro"/>
</dbReference>
<keyword evidence="4" id="KW-0804">Transcription</keyword>
<dbReference type="GO" id="GO:0003677">
    <property type="term" value="F:DNA binding"/>
    <property type="evidence" value="ECO:0007669"/>
    <property type="project" value="UniProtKB-KW"/>
</dbReference>
<sequence>MSRLNELRLIARVAQMYHIEGARQADIARHLRMSQATVSRMLKKAVEEEIVRTTVVSPSGTYADLETAIRDAFGIVEVIVVECSEDRDGAIMARIGEAAAHFLEATLQPAEIIGVSSWSETILRMVDNIHPMKGGRAKHVVQTLGGMGDPTVQIHANQLTTRLARLTGAEAHLLSAPGVAQSREAKLVLLSDAYVRETMDLFGKITLAIVGIGAMEPSSMLARSGNVFSSRELADIAEAGGVGDMSLRFFDADGATVKTPLDDRVIGMSLESLENVDRVIALAGGRSKTQAIRGALRTGAINVLITDKFTAERLVADNPPDASKEGEQDAQV</sequence>
<keyword evidence="7" id="KW-1185">Reference proteome</keyword>
<proteinExistence type="inferred from homology"/>
<comment type="similarity">
    <text evidence="1">Belongs to the SorC transcriptional regulatory family.</text>
</comment>
<dbReference type="Gene3D" id="3.40.50.1360">
    <property type="match status" value="1"/>
</dbReference>
<keyword evidence="3 6" id="KW-0238">DNA-binding</keyword>
<dbReference type="InterPro" id="IPR037171">
    <property type="entry name" value="NagB/RpiA_transferase-like"/>
</dbReference>
<comment type="caution">
    <text evidence="6">The sequence shown here is derived from an EMBL/GenBank/DDBJ whole genome shotgun (WGS) entry which is preliminary data.</text>
</comment>